<feature type="chain" id="PRO_5015760633" evidence="1">
    <location>
        <begin position="20"/>
        <end position="218"/>
    </location>
</feature>
<protein>
    <submittedName>
        <fullName evidence="3">Outer membrane protein with beta-barrel domain</fullName>
    </submittedName>
</protein>
<comment type="caution">
    <text evidence="3">The sequence shown here is derived from an EMBL/GenBank/DDBJ whole genome shotgun (WGS) entry which is preliminary data.</text>
</comment>
<keyword evidence="1" id="KW-0732">Signal</keyword>
<evidence type="ECO:0000256" key="1">
    <source>
        <dbReference type="SAM" id="SignalP"/>
    </source>
</evidence>
<dbReference type="OrthoDB" id="1150878at2"/>
<dbReference type="AlphaFoldDB" id="A0A2T5J7D4"/>
<evidence type="ECO:0000259" key="2">
    <source>
        <dbReference type="Pfam" id="PF13568"/>
    </source>
</evidence>
<feature type="signal peptide" evidence="1">
    <location>
        <begin position="1"/>
        <end position="19"/>
    </location>
</feature>
<reference evidence="3 4" key="1">
    <citation type="submission" date="2018-04" db="EMBL/GenBank/DDBJ databases">
        <title>Genomic Encyclopedia of Archaeal and Bacterial Type Strains, Phase II (KMG-II): from individual species to whole genera.</title>
        <authorList>
            <person name="Goeker M."/>
        </authorList>
    </citation>
    <scope>NUCLEOTIDE SEQUENCE [LARGE SCALE GENOMIC DNA]</scope>
    <source>
        <strain evidence="3 4">DSM 26809</strain>
    </source>
</reference>
<proteinExistence type="predicted"/>
<feature type="domain" description="Outer membrane protein beta-barrel" evidence="2">
    <location>
        <begin position="22"/>
        <end position="197"/>
    </location>
</feature>
<sequence length="218" mass="23214">MKKILSICILVLVAHVASAQLVNLGFRGRFTSAKLTGGFNGASSNTSWLNMVDIGIFPELDYGTIVFQPGLAFIQKGGSSKPDRSASLGSNSLEANLTINYLELPLNVLYKIPLKPNKILLGGGPYLAYATTAHTTVTTFDQNGNMVNDKQKTAIPLGGGPNDLKHFDYGINLLATFRIKNGIEAGLGAGFGLGNLSNTSTVKTHNQTLSVSLGYFFQ</sequence>
<evidence type="ECO:0000313" key="4">
    <source>
        <dbReference type="Proteomes" id="UP000244168"/>
    </source>
</evidence>
<keyword evidence="4" id="KW-1185">Reference proteome</keyword>
<name>A0A2T5J7D4_9SPHI</name>
<dbReference type="Pfam" id="PF13568">
    <property type="entry name" value="OMP_b-brl_2"/>
    <property type="match status" value="1"/>
</dbReference>
<dbReference type="EMBL" id="QAOQ01000006">
    <property type="protein sequence ID" value="PTQ95055.1"/>
    <property type="molecule type" value="Genomic_DNA"/>
</dbReference>
<dbReference type="InterPro" id="IPR025665">
    <property type="entry name" value="Beta-barrel_OMP_2"/>
</dbReference>
<gene>
    <name evidence="3" type="ORF">C8P68_106270</name>
</gene>
<evidence type="ECO:0000313" key="3">
    <source>
        <dbReference type="EMBL" id="PTQ95055.1"/>
    </source>
</evidence>
<dbReference type="RefSeq" id="WP_107829930.1">
    <property type="nucleotide sequence ID" value="NZ_CP160205.1"/>
</dbReference>
<accession>A0A2T5J7D4</accession>
<dbReference type="Proteomes" id="UP000244168">
    <property type="component" value="Unassembled WGS sequence"/>
</dbReference>
<organism evidence="3 4">
    <name type="scientific">Mucilaginibacter yixingensis</name>
    <dbReference type="NCBI Taxonomy" id="1295612"/>
    <lineage>
        <taxon>Bacteria</taxon>
        <taxon>Pseudomonadati</taxon>
        <taxon>Bacteroidota</taxon>
        <taxon>Sphingobacteriia</taxon>
        <taxon>Sphingobacteriales</taxon>
        <taxon>Sphingobacteriaceae</taxon>
        <taxon>Mucilaginibacter</taxon>
    </lineage>
</organism>